<feature type="transmembrane region" description="Helical" evidence="7">
    <location>
        <begin position="12"/>
        <end position="32"/>
    </location>
</feature>
<keyword evidence="5 7" id="KW-1133">Transmembrane helix</keyword>
<evidence type="ECO:0000256" key="7">
    <source>
        <dbReference type="SAM" id="Phobius"/>
    </source>
</evidence>
<feature type="transmembrane region" description="Helical" evidence="7">
    <location>
        <begin position="74"/>
        <end position="96"/>
    </location>
</feature>
<keyword evidence="9" id="KW-0012">Acyltransferase</keyword>
<dbReference type="RefSeq" id="WP_105987394.1">
    <property type="nucleotide sequence ID" value="NZ_POST01000001.1"/>
</dbReference>
<evidence type="ECO:0000313" key="9">
    <source>
        <dbReference type="EMBL" id="TPR16141.1"/>
    </source>
</evidence>
<evidence type="ECO:0000313" key="10">
    <source>
        <dbReference type="Proteomes" id="UP000767392"/>
    </source>
</evidence>
<accession>A0ABY2YUI0</accession>
<keyword evidence="6 7" id="KW-0472">Membrane</keyword>
<dbReference type="EMBL" id="QUAM01000001">
    <property type="protein sequence ID" value="TPR16141.1"/>
    <property type="molecule type" value="Genomic_DNA"/>
</dbReference>
<feature type="transmembrane region" description="Helical" evidence="7">
    <location>
        <begin position="149"/>
        <end position="166"/>
    </location>
</feature>
<dbReference type="PANTHER" id="PTHR40074">
    <property type="entry name" value="O-ACETYLTRANSFERASE WECH"/>
    <property type="match status" value="1"/>
</dbReference>
<dbReference type="PANTHER" id="PTHR40074:SF2">
    <property type="entry name" value="O-ACETYLTRANSFERASE WECH"/>
    <property type="match status" value="1"/>
</dbReference>
<keyword evidence="10" id="KW-1185">Reference proteome</keyword>
<comment type="similarity">
    <text evidence="2">Belongs to the acyltransferase 3 family.</text>
</comment>
<proteinExistence type="inferred from homology"/>
<evidence type="ECO:0000259" key="8">
    <source>
        <dbReference type="Pfam" id="PF01757"/>
    </source>
</evidence>
<evidence type="ECO:0000256" key="3">
    <source>
        <dbReference type="ARBA" id="ARBA00022475"/>
    </source>
</evidence>
<sequence length="342" mass="40038">MNKRIEWLDFSKGITILGVVLFHSLTNFYTLINFDGTYYRSIVYLLSIFIMPCFFAISGYLYKPISSLHDYVLLIYKKVISLIVPYILFSIIYVFLQNISGGNNVKHLHGYDDLLNIFYSSIGYLWFLYALFIIFLIVGVLSLLKFNRYFQLLLFFSINVITSLYPNYFFPGLQVSLQYILYFYIGYILKNIDQNTEFSFLRISMLNLIALFIISIPISYVTSSIIAKSLGIVLLMNIYSKIPLNSKVSMFFDYYGKNTLVIYLVHVPIIAILRYFIYKFIPINSYTLFVSPIVLFALAGLISITISNITNRVPLIYFIFYPMKYINSIVWRTKFGKWLLQK</sequence>
<dbReference type="GO" id="GO:0016746">
    <property type="term" value="F:acyltransferase activity"/>
    <property type="evidence" value="ECO:0007669"/>
    <property type="project" value="UniProtKB-KW"/>
</dbReference>
<feature type="transmembrane region" description="Helical" evidence="7">
    <location>
        <begin position="116"/>
        <end position="142"/>
    </location>
</feature>
<evidence type="ECO:0000256" key="4">
    <source>
        <dbReference type="ARBA" id="ARBA00022692"/>
    </source>
</evidence>
<gene>
    <name evidence="9" type="ORF">DY048_01375</name>
</gene>
<feature type="transmembrane region" description="Helical" evidence="7">
    <location>
        <begin position="38"/>
        <end position="62"/>
    </location>
</feature>
<keyword evidence="3" id="KW-1003">Cell membrane</keyword>
<feature type="domain" description="Acyltransferase 3" evidence="8">
    <location>
        <begin position="6"/>
        <end position="307"/>
    </location>
</feature>
<dbReference type="Proteomes" id="UP000767392">
    <property type="component" value="Unassembled WGS sequence"/>
</dbReference>
<reference evidence="9 10" key="1">
    <citation type="submission" date="2018-08" db="EMBL/GenBank/DDBJ databases">
        <title>Comparative genomics of wild bee and flower associated Lactobacillus reveals potential adaptation to the bee host.</title>
        <authorList>
            <person name="Vuong H.Q."/>
            <person name="Mcfrederick Q.S."/>
        </authorList>
    </citation>
    <scope>NUCLEOTIDE SEQUENCE [LARGE SCALE GENOMIC DNA]</scope>
    <source>
        <strain evidence="9 10">HV_04</strain>
    </source>
</reference>
<name>A0ABY2YUI0_9LACO</name>
<dbReference type="Pfam" id="PF01757">
    <property type="entry name" value="Acyl_transf_3"/>
    <property type="match status" value="1"/>
</dbReference>
<comment type="caution">
    <text evidence="9">The sequence shown here is derived from an EMBL/GenBank/DDBJ whole genome shotgun (WGS) entry which is preliminary data.</text>
</comment>
<keyword evidence="4 7" id="KW-0812">Transmembrane</keyword>
<feature type="transmembrane region" description="Helical" evidence="7">
    <location>
        <begin position="315"/>
        <end position="333"/>
    </location>
</feature>
<feature type="transmembrane region" description="Helical" evidence="7">
    <location>
        <begin position="209"/>
        <end position="240"/>
    </location>
</feature>
<feature type="transmembrane region" description="Helical" evidence="7">
    <location>
        <begin position="289"/>
        <end position="309"/>
    </location>
</feature>
<evidence type="ECO:0000256" key="2">
    <source>
        <dbReference type="ARBA" id="ARBA00007400"/>
    </source>
</evidence>
<protein>
    <submittedName>
        <fullName evidence="9">Acyltransferase</fullName>
    </submittedName>
</protein>
<keyword evidence="9" id="KW-0808">Transferase</keyword>
<comment type="subcellular location">
    <subcellularLocation>
        <location evidence="1">Cell membrane</location>
        <topology evidence="1">Multi-pass membrane protein</topology>
    </subcellularLocation>
</comment>
<evidence type="ECO:0000256" key="5">
    <source>
        <dbReference type="ARBA" id="ARBA00022989"/>
    </source>
</evidence>
<feature type="transmembrane region" description="Helical" evidence="7">
    <location>
        <begin position="172"/>
        <end position="189"/>
    </location>
</feature>
<dbReference type="InterPro" id="IPR002656">
    <property type="entry name" value="Acyl_transf_3_dom"/>
</dbReference>
<evidence type="ECO:0000256" key="6">
    <source>
        <dbReference type="ARBA" id="ARBA00023136"/>
    </source>
</evidence>
<feature type="transmembrane region" description="Helical" evidence="7">
    <location>
        <begin position="260"/>
        <end position="277"/>
    </location>
</feature>
<evidence type="ECO:0000256" key="1">
    <source>
        <dbReference type="ARBA" id="ARBA00004651"/>
    </source>
</evidence>
<organism evidence="9 10">
    <name type="scientific">Apilactobacillus timberlakei</name>
    <dbReference type="NCBI Taxonomy" id="2008380"/>
    <lineage>
        <taxon>Bacteria</taxon>
        <taxon>Bacillati</taxon>
        <taxon>Bacillota</taxon>
        <taxon>Bacilli</taxon>
        <taxon>Lactobacillales</taxon>
        <taxon>Lactobacillaceae</taxon>
        <taxon>Apilactobacillus</taxon>
    </lineage>
</organism>